<dbReference type="OrthoDB" id="5624218at2"/>
<dbReference type="RefSeq" id="WP_039724306.1">
    <property type="nucleotide sequence ID" value="NZ_CP036532.1"/>
</dbReference>
<dbReference type="AlphaFoldDB" id="A0A4P6V4S7"/>
<dbReference type="EMBL" id="CP036532">
    <property type="protein sequence ID" value="QBK31953.1"/>
    <property type="molecule type" value="Genomic_DNA"/>
</dbReference>
<sequence>MGEFDTLETGPHDMALMPDGRTLVVANGGIKTRPDYPRAKLNVPTMAPTQFEGLEVCPMAAGPFHPKMHRQRTCASKHWSSSTASGYPNTHSLTCA</sequence>
<gene>
    <name evidence="1" type="ORF">E0E05_15975</name>
</gene>
<keyword evidence="2" id="KW-1185">Reference proteome</keyword>
<accession>A0A4P6V4S7</accession>
<name>A0A4P6V4S7_9HYPH</name>
<evidence type="ECO:0000313" key="2">
    <source>
        <dbReference type="Proteomes" id="UP000293719"/>
    </source>
</evidence>
<dbReference type="InterPro" id="IPR008311">
    <property type="entry name" value="UCP028101"/>
</dbReference>
<dbReference type="GeneID" id="301049104"/>
<dbReference type="KEGG" id="rpod:E0E05_15975"/>
<protein>
    <submittedName>
        <fullName evidence="1">DUF1513 domain-containing protein</fullName>
    </submittedName>
</protein>
<proteinExistence type="predicted"/>
<organism evidence="1 2">
    <name type="scientific">Roseitalea porphyridii</name>
    <dbReference type="NCBI Taxonomy" id="1852022"/>
    <lineage>
        <taxon>Bacteria</taxon>
        <taxon>Pseudomonadati</taxon>
        <taxon>Pseudomonadota</taxon>
        <taxon>Alphaproteobacteria</taxon>
        <taxon>Hyphomicrobiales</taxon>
        <taxon>Ahrensiaceae</taxon>
        <taxon>Roseitalea</taxon>
    </lineage>
</organism>
<reference evidence="1 2" key="1">
    <citation type="journal article" date="2017" name="Int. J. Syst. Evol. Microbiol.">
        <title>Roseitalea porphyridii gen. nov., sp. nov., isolated from a red alga, and reclassification of Hoeflea suaedae Chung et al. 2013 as Pseudohoeflea suaedae gen. nov., comb. nov.</title>
        <authorList>
            <person name="Hyeon J.W."/>
            <person name="Jeong S.E."/>
            <person name="Baek K."/>
            <person name="Jeon C.O."/>
        </authorList>
    </citation>
    <scope>NUCLEOTIDE SEQUENCE [LARGE SCALE GENOMIC DNA]</scope>
    <source>
        <strain evidence="1 2">MA7-20</strain>
    </source>
</reference>
<dbReference type="Pfam" id="PF07433">
    <property type="entry name" value="DUF1513"/>
    <property type="match status" value="1"/>
</dbReference>
<evidence type="ECO:0000313" key="1">
    <source>
        <dbReference type="EMBL" id="QBK31953.1"/>
    </source>
</evidence>
<dbReference type="Proteomes" id="UP000293719">
    <property type="component" value="Chromosome"/>
</dbReference>